<sequence>MSRSVVTLSLAALLLISLVLSQVHSLQTGRSAASSRKSLGPRQAQEWTTDGPKPFWAIAHRVLCAEEVRAAVSDGANAIEVDLAVTNRKWYADHHDFGRSTFKGHEAWKVFQEVSKLFQKDNRNISFVWFDLKTPDKCEPMDEQCGIKVLHDLYRQYLRPHTVHVLWGFYEKEIGSPAMNWIRDNMDRGAALNIDGNFQTVKNTFDSFGLNVTKRIPVTPDYFDIRGLGREQQRVYSNGLFKPGALFGSFFKSCSTDSDGICGQLIKAIQSNYFGKVFSWTVSISNEEEAQKTMDIGVDGLIYGQSTSSYGEANRNPKKALDHIMNWIKKHPDKMYRARPEDKPW</sequence>
<protein>
    <recommendedName>
        <fullName evidence="4">Phospholipase D</fullName>
    </recommendedName>
</protein>
<feature type="chain" id="PRO_5012247828" description="Phospholipase D" evidence="1">
    <location>
        <begin position="22"/>
        <end position="345"/>
    </location>
</feature>
<dbReference type="OrthoDB" id="4907280at2759"/>
<gene>
    <name evidence="2" type="ORF">XA68_17930</name>
</gene>
<accession>A0A2A9PJZ8</accession>
<proteinExistence type="predicted"/>
<evidence type="ECO:0000313" key="2">
    <source>
        <dbReference type="EMBL" id="PFH61232.1"/>
    </source>
</evidence>
<keyword evidence="1" id="KW-0732">Signal</keyword>
<keyword evidence="3" id="KW-1185">Reference proteome</keyword>
<evidence type="ECO:0000313" key="3">
    <source>
        <dbReference type="Proteomes" id="UP000037136"/>
    </source>
</evidence>
<dbReference type="SUPFAM" id="SSF51695">
    <property type="entry name" value="PLC-like phosphodiesterases"/>
    <property type="match status" value="1"/>
</dbReference>
<name>A0A2A9PJZ8_OPHUN</name>
<dbReference type="GO" id="GO:0006629">
    <property type="term" value="P:lipid metabolic process"/>
    <property type="evidence" value="ECO:0007669"/>
    <property type="project" value="InterPro"/>
</dbReference>
<reference evidence="2 3" key="2">
    <citation type="journal article" date="2017" name="Sci. Rep.">
        <title>Ant-infecting Ophiocordyceps genomes reveal a high diversity of potential behavioral manipulation genes and a possible major role for enterotoxins.</title>
        <authorList>
            <person name="de Bekker C."/>
            <person name="Ohm R.A."/>
            <person name="Evans H.C."/>
            <person name="Brachmann A."/>
            <person name="Hughes D.P."/>
        </authorList>
    </citation>
    <scope>NUCLEOTIDE SEQUENCE [LARGE SCALE GENOMIC DNA]</scope>
    <source>
        <strain evidence="2 3">SC16a</strain>
    </source>
</reference>
<organism evidence="2 3">
    <name type="scientific">Ophiocordyceps unilateralis</name>
    <name type="common">Zombie-ant fungus</name>
    <name type="synonym">Torrubia unilateralis</name>
    <dbReference type="NCBI Taxonomy" id="268505"/>
    <lineage>
        <taxon>Eukaryota</taxon>
        <taxon>Fungi</taxon>
        <taxon>Dikarya</taxon>
        <taxon>Ascomycota</taxon>
        <taxon>Pezizomycotina</taxon>
        <taxon>Sordariomycetes</taxon>
        <taxon>Hypocreomycetidae</taxon>
        <taxon>Hypocreales</taxon>
        <taxon>Ophiocordycipitaceae</taxon>
        <taxon>Ophiocordyceps</taxon>
    </lineage>
</organism>
<feature type="signal peptide" evidence="1">
    <location>
        <begin position="1"/>
        <end position="21"/>
    </location>
</feature>
<dbReference type="EMBL" id="LAZP02000083">
    <property type="protein sequence ID" value="PFH61232.1"/>
    <property type="molecule type" value="Genomic_DNA"/>
</dbReference>
<evidence type="ECO:0008006" key="4">
    <source>
        <dbReference type="Google" id="ProtNLM"/>
    </source>
</evidence>
<dbReference type="InterPro" id="IPR017946">
    <property type="entry name" value="PLC-like_Pdiesterase_TIM-brl"/>
</dbReference>
<dbReference type="AlphaFoldDB" id="A0A2A9PJZ8"/>
<dbReference type="GO" id="GO:0008081">
    <property type="term" value="F:phosphoric diester hydrolase activity"/>
    <property type="evidence" value="ECO:0007669"/>
    <property type="project" value="InterPro"/>
</dbReference>
<dbReference type="Gene3D" id="3.20.20.190">
    <property type="entry name" value="Phosphatidylinositol (PI) phosphodiesterase"/>
    <property type="match status" value="1"/>
</dbReference>
<reference evidence="2 3" key="1">
    <citation type="journal article" date="2015" name="BMC Genomics">
        <title>Gene expression during zombie ant biting behavior reflects the complexity underlying fungal parasitic behavioral manipulation.</title>
        <authorList>
            <person name="de Bekker C."/>
            <person name="Ohm R.A."/>
            <person name="Loreto R.G."/>
            <person name="Sebastian A."/>
            <person name="Albert I."/>
            <person name="Merrow M."/>
            <person name="Brachmann A."/>
            <person name="Hughes D.P."/>
        </authorList>
    </citation>
    <scope>NUCLEOTIDE SEQUENCE [LARGE SCALE GENOMIC DNA]</scope>
    <source>
        <strain evidence="2 3">SC16a</strain>
    </source>
</reference>
<evidence type="ECO:0000256" key="1">
    <source>
        <dbReference type="SAM" id="SignalP"/>
    </source>
</evidence>
<comment type="caution">
    <text evidence="2">The sequence shown here is derived from an EMBL/GenBank/DDBJ whole genome shotgun (WGS) entry which is preliminary data.</text>
</comment>
<dbReference type="Proteomes" id="UP000037136">
    <property type="component" value="Unassembled WGS sequence"/>
</dbReference>